<evidence type="ECO:0000313" key="2">
    <source>
        <dbReference type="EMBL" id="KAK5925347.1"/>
    </source>
</evidence>
<keyword evidence="3" id="KW-1185">Reference proteome</keyword>
<proteinExistence type="predicted"/>
<evidence type="ECO:0000256" key="1">
    <source>
        <dbReference type="SAM" id="MobiDB-lite"/>
    </source>
</evidence>
<accession>A0AAN8DLB6</accession>
<organism evidence="2 3">
    <name type="scientific">Champsocephalus gunnari</name>
    <name type="common">Mackerel icefish</name>
    <dbReference type="NCBI Taxonomy" id="52237"/>
    <lineage>
        <taxon>Eukaryota</taxon>
        <taxon>Metazoa</taxon>
        <taxon>Chordata</taxon>
        <taxon>Craniata</taxon>
        <taxon>Vertebrata</taxon>
        <taxon>Euteleostomi</taxon>
        <taxon>Actinopterygii</taxon>
        <taxon>Neopterygii</taxon>
        <taxon>Teleostei</taxon>
        <taxon>Neoteleostei</taxon>
        <taxon>Acanthomorphata</taxon>
        <taxon>Eupercaria</taxon>
        <taxon>Perciformes</taxon>
        <taxon>Notothenioidei</taxon>
        <taxon>Channichthyidae</taxon>
        <taxon>Champsocephalus</taxon>
    </lineage>
</organism>
<evidence type="ECO:0000313" key="3">
    <source>
        <dbReference type="Proteomes" id="UP001331515"/>
    </source>
</evidence>
<dbReference type="Proteomes" id="UP001331515">
    <property type="component" value="Unassembled WGS sequence"/>
</dbReference>
<name>A0AAN8DLB6_CHAGU</name>
<feature type="region of interest" description="Disordered" evidence="1">
    <location>
        <begin position="58"/>
        <end position="77"/>
    </location>
</feature>
<protein>
    <submittedName>
        <fullName evidence="2">Uncharacterized protein</fullName>
    </submittedName>
</protein>
<sequence>MGTAFLGPGAWQRSARSWTDGAMQRLTGISLHLCASFLRQPRAQVVPCWPSYVIHSMSRQGSKVRPPPPDLMLLPQG</sequence>
<dbReference type="AlphaFoldDB" id="A0AAN8DLB6"/>
<gene>
    <name evidence="2" type="ORF">CgunFtcFv8_017878</name>
</gene>
<dbReference type="EMBL" id="JAURVH010001520">
    <property type="protein sequence ID" value="KAK5925347.1"/>
    <property type="molecule type" value="Genomic_DNA"/>
</dbReference>
<reference evidence="2 3" key="1">
    <citation type="journal article" date="2023" name="Mol. Biol. Evol.">
        <title>Genomics of Secondarily Temperate Adaptation in the Only Non-Antarctic Icefish.</title>
        <authorList>
            <person name="Rivera-Colon A.G."/>
            <person name="Rayamajhi N."/>
            <person name="Minhas B.F."/>
            <person name="Madrigal G."/>
            <person name="Bilyk K.T."/>
            <person name="Yoon V."/>
            <person name="Hune M."/>
            <person name="Gregory S."/>
            <person name="Cheng C.H.C."/>
            <person name="Catchen J.M."/>
        </authorList>
    </citation>
    <scope>NUCLEOTIDE SEQUENCE [LARGE SCALE GENOMIC DNA]</scope>
    <source>
        <tissue evidence="2">White muscle</tissue>
    </source>
</reference>
<comment type="caution">
    <text evidence="2">The sequence shown here is derived from an EMBL/GenBank/DDBJ whole genome shotgun (WGS) entry which is preliminary data.</text>
</comment>